<dbReference type="InterPro" id="IPR029033">
    <property type="entry name" value="His_PPase_superfam"/>
</dbReference>
<name>A0A914QXK2_9BILA</name>
<evidence type="ECO:0000313" key="1">
    <source>
        <dbReference type="Proteomes" id="UP000887578"/>
    </source>
</evidence>
<dbReference type="GO" id="GO:0016791">
    <property type="term" value="F:phosphatase activity"/>
    <property type="evidence" value="ECO:0007669"/>
    <property type="project" value="UniProtKB-ARBA"/>
</dbReference>
<dbReference type="WBParaSite" id="PDA_v2.g6616.t1">
    <property type="protein sequence ID" value="PDA_v2.g6616.t1"/>
    <property type="gene ID" value="PDA_v2.g6616"/>
</dbReference>
<sequence length="134" mass="15517">MTELSLFLGLGFKTFIFEKRSMPSVGSSIVLELWESEDSNNISVIQVDDDSNYYVKIYYFENYSVENPKYIGDLLQECQGQKGCPISYLIKRAELLRPKPDLKTLCQKPLISESSYLKCNFIFLFLSLLFNILK</sequence>
<evidence type="ECO:0000313" key="2">
    <source>
        <dbReference type="WBParaSite" id="PDA_v2.g6616.t1"/>
    </source>
</evidence>
<organism evidence="1 2">
    <name type="scientific">Panagrolaimus davidi</name>
    <dbReference type="NCBI Taxonomy" id="227884"/>
    <lineage>
        <taxon>Eukaryota</taxon>
        <taxon>Metazoa</taxon>
        <taxon>Ecdysozoa</taxon>
        <taxon>Nematoda</taxon>
        <taxon>Chromadorea</taxon>
        <taxon>Rhabditida</taxon>
        <taxon>Tylenchina</taxon>
        <taxon>Panagrolaimomorpha</taxon>
        <taxon>Panagrolaimoidea</taxon>
        <taxon>Panagrolaimidae</taxon>
        <taxon>Panagrolaimus</taxon>
    </lineage>
</organism>
<keyword evidence="1" id="KW-1185">Reference proteome</keyword>
<dbReference type="SUPFAM" id="SSF53254">
    <property type="entry name" value="Phosphoglycerate mutase-like"/>
    <property type="match status" value="1"/>
</dbReference>
<reference evidence="2" key="1">
    <citation type="submission" date="2022-11" db="UniProtKB">
        <authorList>
            <consortium name="WormBaseParasite"/>
        </authorList>
    </citation>
    <scope>IDENTIFICATION</scope>
</reference>
<dbReference type="AlphaFoldDB" id="A0A914QXK2"/>
<proteinExistence type="predicted"/>
<accession>A0A914QXK2</accession>
<dbReference type="Proteomes" id="UP000887578">
    <property type="component" value="Unplaced"/>
</dbReference>
<protein>
    <submittedName>
        <fullName evidence="2">Uncharacterized protein</fullName>
    </submittedName>
</protein>
<dbReference type="Gene3D" id="3.40.50.1240">
    <property type="entry name" value="Phosphoglycerate mutase-like"/>
    <property type="match status" value="1"/>
</dbReference>